<dbReference type="AlphaFoldDB" id="A0A835E618"/>
<feature type="transmembrane region" description="Helical" evidence="2">
    <location>
        <begin position="194"/>
        <end position="214"/>
    </location>
</feature>
<name>A0A835E618_9POAL</name>
<dbReference type="EMBL" id="JACEFO010002380">
    <property type="protein sequence ID" value="KAF8662446.1"/>
    <property type="molecule type" value="Genomic_DNA"/>
</dbReference>
<feature type="transmembrane region" description="Helical" evidence="2">
    <location>
        <begin position="168"/>
        <end position="188"/>
    </location>
</feature>
<feature type="region of interest" description="Disordered" evidence="1">
    <location>
        <begin position="361"/>
        <end position="404"/>
    </location>
</feature>
<evidence type="ECO:0000313" key="4">
    <source>
        <dbReference type="Proteomes" id="UP000636709"/>
    </source>
</evidence>
<keyword evidence="2" id="KW-1133">Transmembrane helix</keyword>
<organism evidence="3 4">
    <name type="scientific">Digitaria exilis</name>
    <dbReference type="NCBI Taxonomy" id="1010633"/>
    <lineage>
        <taxon>Eukaryota</taxon>
        <taxon>Viridiplantae</taxon>
        <taxon>Streptophyta</taxon>
        <taxon>Embryophyta</taxon>
        <taxon>Tracheophyta</taxon>
        <taxon>Spermatophyta</taxon>
        <taxon>Magnoliopsida</taxon>
        <taxon>Liliopsida</taxon>
        <taxon>Poales</taxon>
        <taxon>Poaceae</taxon>
        <taxon>PACMAD clade</taxon>
        <taxon>Panicoideae</taxon>
        <taxon>Panicodae</taxon>
        <taxon>Paniceae</taxon>
        <taxon>Anthephorinae</taxon>
        <taxon>Digitaria</taxon>
    </lineage>
</organism>
<feature type="transmembrane region" description="Helical" evidence="2">
    <location>
        <begin position="137"/>
        <end position="156"/>
    </location>
</feature>
<keyword evidence="2" id="KW-0472">Membrane</keyword>
<keyword evidence="2" id="KW-0812">Transmembrane</keyword>
<gene>
    <name evidence="3" type="ORF">HU200_056032</name>
</gene>
<comment type="caution">
    <text evidence="3">The sequence shown here is derived from an EMBL/GenBank/DDBJ whole genome shotgun (WGS) entry which is preliminary data.</text>
</comment>
<sequence length="404" mass="43304">MVPHPYSSSPPQLATPPHFFMCKLTASPSIYVLYGERKTTTADEETDANPAIVIMEDTTSRFFSVFPLWFPFKVPPIDILVLVVYGFEGHCTPPKRASAGADHANCASPATAPAPTADVTLHRSHSPFQFDINLQSFFFFLLLPATTLQLPLPLLLPQPRQGFKAGAISIDFAAGGMAMAVGFVVMLFGASVGVTFGGGVFGPLLSFAGVLAGAKPHRRRRAFDGARALRALILHRHLAVVGLAMASCAVTAVSGEAGTVLCIGICEPSVNREAGNHCPLTEGGIGGDGLGRLECQVMGWEGTGARRARSNALCVTTGRKPDRGSATTPLLNTLLARYHHPSIQLWDLTGTQWRQREHGVMAAGAPEGKEKEVRDEKNRPTAAKPNPRPSRQLNHQLGMRTPFL</sequence>
<feature type="compositionally biased region" description="Basic and acidic residues" evidence="1">
    <location>
        <begin position="367"/>
        <end position="379"/>
    </location>
</feature>
<feature type="transmembrane region" description="Helical" evidence="2">
    <location>
        <begin position="234"/>
        <end position="253"/>
    </location>
</feature>
<evidence type="ECO:0000256" key="1">
    <source>
        <dbReference type="SAM" id="MobiDB-lite"/>
    </source>
</evidence>
<proteinExistence type="predicted"/>
<protein>
    <submittedName>
        <fullName evidence="3">Uncharacterized protein</fullName>
    </submittedName>
</protein>
<evidence type="ECO:0000313" key="3">
    <source>
        <dbReference type="EMBL" id="KAF8662446.1"/>
    </source>
</evidence>
<dbReference type="Proteomes" id="UP000636709">
    <property type="component" value="Unassembled WGS sequence"/>
</dbReference>
<evidence type="ECO:0000256" key="2">
    <source>
        <dbReference type="SAM" id="Phobius"/>
    </source>
</evidence>
<accession>A0A835E618</accession>
<keyword evidence="4" id="KW-1185">Reference proteome</keyword>
<reference evidence="3" key="1">
    <citation type="submission" date="2020-07" db="EMBL/GenBank/DDBJ databases">
        <title>Genome sequence and genetic diversity analysis of an under-domesticated orphan crop, white fonio (Digitaria exilis).</title>
        <authorList>
            <person name="Bennetzen J.L."/>
            <person name="Chen S."/>
            <person name="Ma X."/>
            <person name="Wang X."/>
            <person name="Yssel A.E.J."/>
            <person name="Chaluvadi S.R."/>
            <person name="Johnson M."/>
            <person name="Gangashetty P."/>
            <person name="Hamidou F."/>
            <person name="Sanogo M.D."/>
            <person name="Zwaenepoel A."/>
            <person name="Wallace J."/>
            <person name="Van De Peer Y."/>
            <person name="Van Deynze A."/>
        </authorList>
    </citation>
    <scope>NUCLEOTIDE SEQUENCE</scope>
    <source>
        <tissue evidence="3">Leaves</tissue>
    </source>
</reference>